<evidence type="ECO:0000256" key="1">
    <source>
        <dbReference type="SAM" id="MobiDB-lite"/>
    </source>
</evidence>
<name>A0A9W8XTG4_9PLEO</name>
<dbReference type="Proteomes" id="UP001140513">
    <property type="component" value="Unassembled WGS sequence"/>
</dbReference>
<dbReference type="EMBL" id="JAPEUX010000002">
    <property type="protein sequence ID" value="KAJ4357315.1"/>
    <property type="molecule type" value="Genomic_DNA"/>
</dbReference>
<feature type="compositionally biased region" description="Basic and acidic residues" evidence="1">
    <location>
        <begin position="95"/>
        <end position="124"/>
    </location>
</feature>
<feature type="compositionally biased region" description="Polar residues" evidence="1">
    <location>
        <begin position="38"/>
        <end position="47"/>
    </location>
</feature>
<protein>
    <submittedName>
        <fullName evidence="2">Uncharacterized protein</fullName>
    </submittedName>
</protein>
<gene>
    <name evidence="2" type="ORF">N0V89_001890</name>
</gene>
<evidence type="ECO:0000313" key="2">
    <source>
        <dbReference type="EMBL" id="KAJ4357315.1"/>
    </source>
</evidence>
<feature type="region of interest" description="Disordered" evidence="1">
    <location>
        <begin position="1"/>
        <end position="124"/>
    </location>
</feature>
<dbReference type="OrthoDB" id="3799195at2759"/>
<organism evidence="2 3">
    <name type="scientific">Didymosphaeria variabile</name>
    <dbReference type="NCBI Taxonomy" id="1932322"/>
    <lineage>
        <taxon>Eukaryota</taxon>
        <taxon>Fungi</taxon>
        <taxon>Dikarya</taxon>
        <taxon>Ascomycota</taxon>
        <taxon>Pezizomycotina</taxon>
        <taxon>Dothideomycetes</taxon>
        <taxon>Pleosporomycetidae</taxon>
        <taxon>Pleosporales</taxon>
        <taxon>Massarineae</taxon>
        <taxon>Didymosphaeriaceae</taxon>
        <taxon>Didymosphaeria</taxon>
    </lineage>
</organism>
<comment type="caution">
    <text evidence="2">The sequence shown here is derived from an EMBL/GenBank/DDBJ whole genome shotgun (WGS) entry which is preliminary data.</text>
</comment>
<dbReference type="RefSeq" id="XP_056074174.1">
    <property type="nucleotide sequence ID" value="XM_056210701.1"/>
</dbReference>
<sequence>MSTKADTLPASQGEPITASASPVEALPKGTKRKRSRTADVSKSSNVSEGAPGPAPPKPSPNKRRRKDSPLAAADEAIHQSQPEDEIETQKKRKQAEKAALRASKAQEKASKKLLEAAEKKRKREERAALKAIREERKKAEEAEKKIKREQRAQKKTWKKDWEAFVEAHDVHGETVDWAEDEEKEGITQTDAGKVYGLKASELVCLKHHPRFNFKFGNTTKLFDEEEVRRMAWRKVAMLAGVQGGGTAEEEDALIAKGKKMWEDG</sequence>
<proteinExistence type="predicted"/>
<dbReference type="AlphaFoldDB" id="A0A9W8XTG4"/>
<evidence type="ECO:0000313" key="3">
    <source>
        <dbReference type="Proteomes" id="UP001140513"/>
    </source>
</evidence>
<dbReference type="GeneID" id="80905420"/>
<keyword evidence="3" id="KW-1185">Reference proteome</keyword>
<accession>A0A9W8XTG4</accession>
<reference evidence="2" key="1">
    <citation type="submission" date="2022-10" db="EMBL/GenBank/DDBJ databases">
        <title>Tapping the CABI collections for fungal endophytes: first genome assemblies for Collariella, Neodidymelliopsis, Ascochyta clinopodiicola, Didymella pomorum, Didymosphaeria variabile, Neocosmospora piperis and Neocucurbitaria cava.</title>
        <authorList>
            <person name="Hill R."/>
        </authorList>
    </citation>
    <scope>NUCLEOTIDE SEQUENCE</scope>
    <source>
        <strain evidence="2">IMI 356815</strain>
    </source>
</reference>